<dbReference type="NCBIfam" id="NF000791">
    <property type="entry name" value="PRK00053.2-2"/>
    <property type="match status" value="1"/>
</dbReference>
<feature type="modified residue" description="N6-(pyridoxal phosphate)lysine" evidence="4 5">
    <location>
        <position position="33"/>
    </location>
</feature>
<comment type="catalytic activity">
    <reaction evidence="4">
        <text>L-alanine = D-alanine</text>
        <dbReference type="Rhea" id="RHEA:20249"/>
        <dbReference type="ChEBI" id="CHEBI:57416"/>
        <dbReference type="ChEBI" id="CHEBI:57972"/>
        <dbReference type="EC" id="5.1.1.1"/>
    </reaction>
</comment>
<dbReference type="RefSeq" id="WP_087583675.1">
    <property type="nucleotide sequence ID" value="NZ_NDYN01000009.1"/>
</dbReference>
<dbReference type="EC" id="5.1.1.1" evidence="4"/>
<protein>
    <recommendedName>
        <fullName evidence="4">Alanine racemase</fullName>
        <ecNumber evidence="4">5.1.1.1</ecNumber>
    </recommendedName>
</protein>
<feature type="binding site" evidence="4 6">
    <location>
        <position position="292"/>
    </location>
    <ligand>
        <name>substrate</name>
    </ligand>
</feature>
<comment type="pathway">
    <text evidence="4">Amino-acid biosynthesis; D-alanine biosynthesis; D-alanine from L-alanine: step 1/1.</text>
</comment>
<comment type="cofactor">
    <cofactor evidence="1 4 5">
        <name>pyridoxal 5'-phosphate</name>
        <dbReference type="ChEBI" id="CHEBI:597326"/>
    </cofactor>
</comment>
<dbReference type="InterPro" id="IPR011079">
    <property type="entry name" value="Ala_racemase_C"/>
</dbReference>
<dbReference type="InterPro" id="IPR029066">
    <property type="entry name" value="PLP-binding_barrel"/>
</dbReference>
<dbReference type="InterPro" id="IPR000821">
    <property type="entry name" value="Ala_racemase"/>
</dbReference>
<evidence type="ECO:0000256" key="1">
    <source>
        <dbReference type="ARBA" id="ARBA00001933"/>
    </source>
</evidence>
<dbReference type="UniPathway" id="UPA00042">
    <property type="reaction ID" value="UER00497"/>
</dbReference>
<evidence type="ECO:0000313" key="8">
    <source>
        <dbReference type="EMBL" id="OUT06922.1"/>
    </source>
</evidence>
<dbReference type="PROSITE" id="PS00395">
    <property type="entry name" value="ALANINE_RACEMASE"/>
    <property type="match status" value="1"/>
</dbReference>
<dbReference type="GO" id="GO:0030632">
    <property type="term" value="P:D-alanine biosynthetic process"/>
    <property type="evidence" value="ECO:0007669"/>
    <property type="project" value="UniProtKB-UniRule"/>
</dbReference>
<feature type="active site" description="Proton acceptor; specific for L-alanine" evidence="4">
    <location>
        <position position="246"/>
    </location>
</feature>
<dbReference type="Pfam" id="PF00842">
    <property type="entry name" value="Ala_racemase_C"/>
    <property type="match status" value="1"/>
</dbReference>
<dbReference type="Proteomes" id="UP000196317">
    <property type="component" value="Unassembled WGS sequence"/>
</dbReference>
<dbReference type="PANTHER" id="PTHR30511:SF0">
    <property type="entry name" value="ALANINE RACEMASE, CATABOLIC-RELATED"/>
    <property type="match status" value="1"/>
</dbReference>
<dbReference type="InterPro" id="IPR020622">
    <property type="entry name" value="Ala_racemase_pyridoxalP-BS"/>
</dbReference>
<evidence type="ECO:0000259" key="7">
    <source>
        <dbReference type="SMART" id="SM01005"/>
    </source>
</evidence>
<dbReference type="SUPFAM" id="SSF51419">
    <property type="entry name" value="PLP-binding barrel"/>
    <property type="match status" value="1"/>
</dbReference>
<proteinExistence type="inferred from homology"/>
<reference evidence="8 9" key="1">
    <citation type="submission" date="2017-04" db="EMBL/GenBank/DDBJ databases">
        <title>Complete genome of Campylobacter concisus ATCC 33237T and draft genomes for an additional eight well characterized C. concisus strains.</title>
        <authorList>
            <person name="Cornelius A.J."/>
            <person name="Miller W.G."/>
            <person name="Lastovica A.J."/>
            <person name="On S.L."/>
            <person name="French N.P."/>
            <person name="Vandenberg O."/>
            <person name="Biggs P.J."/>
        </authorList>
    </citation>
    <scope>NUCLEOTIDE SEQUENCE [LARGE SCALE GENOMIC DNA]</scope>
    <source>
        <strain evidence="8 9">CCUG 19995</strain>
    </source>
</reference>
<name>A0A1Y5MMM1_9BACT</name>
<accession>A0A1Y5MMM1</accession>
<dbReference type="Pfam" id="PF01168">
    <property type="entry name" value="Ala_racemase_N"/>
    <property type="match status" value="1"/>
</dbReference>
<evidence type="ECO:0000256" key="4">
    <source>
        <dbReference type="HAMAP-Rule" id="MF_01201"/>
    </source>
</evidence>
<dbReference type="EMBL" id="NDYN01000009">
    <property type="protein sequence ID" value="OUT06922.1"/>
    <property type="molecule type" value="Genomic_DNA"/>
</dbReference>
<evidence type="ECO:0000256" key="5">
    <source>
        <dbReference type="PIRSR" id="PIRSR600821-50"/>
    </source>
</evidence>
<gene>
    <name evidence="8" type="ORF">B9N65_09255</name>
</gene>
<feature type="domain" description="Alanine racemase C-terminal" evidence="7">
    <location>
        <begin position="225"/>
        <end position="337"/>
    </location>
</feature>
<dbReference type="Gene3D" id="3.20.20.10">
    <property type="entry name" value="Alanine racemase"/>
    <property type="match status" value="1"/>
</dbReference>
<evidence type="ECO:0000256" key="6">
    <source>
        <dbReference type="PIRSR" id="PIRSR600821-52"/>
    </source>
</evidence>
<keyword evidence="2 4" id="KW-0663">Pyridoxal phosphate</keyword>
<sequence length="337" mass="37511">MSEIRLNKAAYIHNLTKICDKAGGKEKVIVVLKDNAYGHGARLIASEAKKFGIRNCAVKSEFEANEIADIFENILILSHIPTGDESAKFTYAINDIDALLKIKENTKINLAIDTGMHRNGLDISELDYAFEILARRNLELLGAYTHFRASDELNADYFVQRENFNAAKAKILALCDEFGIKKPIFHSHNSAALERASAVEDEMVRVGIAQYGYAQFNGSLNLKPVLSLWAKRVSRRILKSGQSVGYGAKFIAKDDINVATYDLGYGDGLLRYNGLGELRLANGEMVLGKISMDSFSCKDSGEWVCVFEDANVWANFFGTINYDILVKLSPNITRKFI</sequence>
<evidence type="ECO:0000256" key="3">
    <source>
        <dbReference type="ARBA" id="ARBA00023235"/>
    </source>
</evidence>
<dbReference type="SUPFAM" id="SSF50621">
    <property type="entry name" value="Alanine racemase C-terminal domain-like"/>
    <property type="match status" value="1"/>
</dbReference>
<dbReference type="PRINTS" id="PR00992">
    <property type="entry name" value="ALARACEMASE"/>
</dbReference>
<dbReference type="CDD" id="cd00430">
    <property type="entry name" value="PLPDE_III_AR"/>
    <property type="match status" value="1"/>
</dbReference>
<comment type="function">
    <text evidence="4">Catalyzes the interconversion of L-alanine and D-alanine. May also act on other amino acids.</text>
</comment>
<dbReference type="GO" id="GO:0005829">
    <property type="term" value="C:cytosol"/>
    <property type="evidence" value="ECO:0007669"/>
    <property type="project" value="TreeGrafter"/>
</dbReference>
<dbReference type="GO" id="GO:0030170">
    <property type="term" value="F:pyridoxal phosphate binding"/>
    <property type="evidence" value="ECO:0007669"/>
    <property type="project" value="UniProtKB-UniRule"/>
</dbReference>
<dbReference type="Gene3D" id="2.40.37.10">
    <property type="entry name" value="Lyase, Ornithine Decarboxylase, Chain A, domain 1"/>
    <property type="match status" value="1"/>
</dbReference>
<dbReference type="InterPro" id="IPR001608">
    <property type="entry name" value="Ala_racemase_N"/>
</dbReference>
<dbReference type="PANTHER" id="PTHR30511">
    <property type="entry name" value="ALANINE RACEMASE"/>
    <property type="match status" value="1"/>
</dbReference>
<evidence type="ECO:0000256" key="2">
    <source>
        <dbReference type="ARBA" id="ARBA00022898"/>
    </source>
</evidence>
<dbReference type="InterPro" id="IPR009006">
    <property type="entry name" value="Ala_racemase/Decarboxylase_C"/>
</dbReference>
<dbReference type="SMART" id="SM01005">
    <property type="entry name" value="Ala_racemase_C"/>
    <property type="match status" value="1"/>
</dbReference>
<comment type="similarity">
    <text evidence="4">Belongs to the alanine racemase family.</text>
</comment>
<dbReference type="GO" id="GO:0008784">
    <property type="term" value="F:alanine racemase activity"/>
    <property type="evidence" value="ECO:0007669"/>
    <property type="project" value="UniProtKB-UniRule"/>
</dbReference>
<comment type="caution">
    <text evidence="8">The sequence shown here is derived from an EMBL/GenBank/DDBJ whole genome shotgun (WGS) entry which is preliminary data.</text>
</comment>
<feature type="active site" description="Proton acceptor; specific for D-alanine" evidence="4">
    <location>
        <position position="33"/>
    </location>
</feature>
<dbReference type="HAMAP" id="MF_01201">
    <property type="entry name" value="Ala_racemase"/>
    <property type="match status" value="1"/>
</dbReference>
<feature type="binding site" evidence="4 6">
    <location>
        <position position="118"/>
    </location>
    <ligand>
        <name>substrate</name>
    </ligand>
</feature>
<evidence type="ECO:0000313" key="9">
    <source>
        <dbReference type="Proteomes" id="UP000196317"/>
    </source>
</evidence>
<dbReference type="AlphaFoldDB" id="A0A1Y5MMM1"/>
<organism evidence="8 9">
    <name type="scientific">Campylobacter concisus</name>
    <dbReference type="NCBI Taxonomy" id="199"/>
    <lineage>
        <taxon>Bacteria</taxon>
        <taxon>Pseudomonadati</taxon>
        <taxon>Campylobacterota</taxon>
        <taxon>Epsilonproteobacteria</taxon>
        <taxon>Campylobacterales</taxon>
        <taxon>Campylobacteraceae</taxon>
        <taxon>Campylobacter</taxon>
    </lineage>
</organism>
<keyword evidence="3 4" id="KW-0413">Isomerase</keyword>